<dbReference type="RefSeq" id="WP_188375972.1">
    <property type="nucleotide sequence ID" value="NZ_BMEL01000001.1"/>
</dbReference>
<proteinExistence type="inferred from homology"/>
<dbReference type="PANTHER" id="PTHR31793">
    <property type="entry name" value="4-HYDROXYBENZOYL-COA THIOESTERASE FAMILY MEMBER"/>
    <property type="match status" value="1"/>
</dbReference>
<evidence type="ECO:0000313" key="3">
    <source>
        <dbReference type="EMBL" id="GGF10259.1"/>
    </source>
</evidence>
<dbReference type="EMBL" id="BMEL01000001">
    <property type="protein sequence ID" value="GGF10259.1"/>
    <property type="molecule type" value="Genomic_DNA"/>
</dbReference>
<dbReference type="AlphaFoldDB" id="A0A917ET76"/>
<dbReference type="InterPro" id="IPR050563">
    <property type="entry name" value="4-hydroxybenzoyl-CoA_TE"/>
</dbReference>
<evidence type="ECO:0000256" key="1">
    <source>
        <dbReference type="ARBA" id="ARBA00005953"/>
    </source>
</evidence>
<dbReference type="CDD" id="cd00586">
    <property type="entry name" value="4HBT"/>
    <property type="match status" value="1"/>
</dbReference>
<evidence type="ECO:0000313" key="4">
    <source>
        <dbReference type="Proteomes" id="UP000660110"/>
    </source>
</evidence>
<accession>A0A917ET76</accession>
<reference evidence="3" key="1">
    <citation type="journal article" date="2014" name="Int. J. Syst. Evol. Microbiol.">
        <title>Complete genome sequence of Corynebacterium casei LMG S-19264T (=DSM 44701T), isolated from a smear-ripened cheese.</title>
        <authorList>
            <consortium name="US DOE Joint Genome Institute (JGI-PGF)"/>
            <person name="Walter F."/>
            <person name="Albersmeier A."/>
            <person name="Kalinowski J."/>
            <person name="Ruckert C."/>
        </authorList>
    </citation>
    <scope>NUCLEOTIDE SEQUENCE</scope>
    <source>
        <strain evidence="3">CGMCC 1.12153</strain>
    </source>
</reference>
<dbReference type="NCBIfam" id="TIGR00051">
    <property type="entry name" value="YbgC/FadM family acyl-CoA thioesterase"/>
    <property type="match status" value="1"/>
</dbReference>
<dbReference type="PIRSF" id="PIRSF003230">
    <property type="entry name" value="YbgC"/>
    <property type="match status" value="1"/>
</dbReference>
<dbReference type="PANTHER" id="PTHR31793:SF27">
    <property type="entry name" value="NOVEL THIOESTERASE SUPERFAMILY DOMAIN AND SAPOSIN A-TYPE DOMAIN CONTAINING PROTEIN (0610012H03RIK)"/>
    <property type="match status" value="1"/>
</dbReference>
<dbReference type="GO" id="GO:0047617">
    <property type="term" value="F:fatty acyl-CoA hydrolase activity"/>
    <property type="evidence" value="ECO:0007669"/>
    <property type="project" value="TreeGrafter"/>
</dbReference>
<sequence length="142" mass="16693">MKINETSIKVRYQETDMMGVVYHANYLVWFEIGRTALIEDMGFLYHEIEKQGVVSPVVDAAVRFKQPVRYGDDVFVKTWVHDYDGLRITYGYQVKHTSGEVAVEGETKHVIVKRESFRPVSIRKHFPKWHEAYLHAMEKTEE</sequence>
<keyword evidence="4" id="KW-1185">Reference proteome</keyword>
<comment type="caution">
    <text evidence="3">The sequence shown here is derived from an EMBL/GenBank/DDBJ whole genome shotgun (WGS) entry which is preliminary data.</text>
</comment>
<reference evidence="3" key="2">
    <citation type="submission" date="2020-09" db="EMBL/GenBank/DDBJ databases">
        <authorList>
            <person name="Sun Q."/>
            <person name="Zhou Y."/>
        </authorList>
    </citation>
    <scope>NUCLEOTIDE SEQUENCE</scope>
    <source>
        <strain evidence="3">CGMCC 1.12153</strain>
    </source>
</reference>
<organism evidence="3 4">
    <name type="scientific">Halobacillus andaensis</name>
    <dbReference type="NCBI Taxonomy" id="1176239"/>
    <lineage>
        <taxon>Bacteria</taxon>
        <taxon>Bacillati</taxon>
        <taxon>Bacillota</taxon>
        <taxon>Bacilli</taxon>
        <taxon>Bacillales</taxon>
        <taxon>Bacillaceae</taxon>
        <taxon>Halobacillus</taxon>
    </lineage>
</organism>
<name>A0A917ET76_HALAA</name>
<dbReference type="SUPFAM" id="SSF54637">
    <property type="entry name" value="Thioesterase/thiol ester dehydrase-isomerase"/>
    <property type="match status" value="1"/>
</dbReference>
<dbReference type="Proteomes" id="UP000660110">
    <property type="component" value="Unassembled WGS sequence"/>
</dbReference>
<protein>
    <submittedName>
        <fullName evidence="3">Acyl-CoA thioesterase YneP</fullName>
    </submittedName>
</protein>
<evidence type="ECO:0000256" key="2">
    <source>
        <dbReference type="ARBA" id="ARBA00022801"/>
    </source>
</evidence>
<dbReference type="Gene3D" id="3.10.129.10">
    <property type="entry name" value="Hotdog Thioesterase"/>
    <property type="match status" value="1"/>
</dbReference>
<dbReference type="InterPro" id="IPR029069">
    <property type="entry name" value="HotDog_dom_sf"/>
</dbReference>
<gene>
    <name evidence="3" type="primary">yneP</name>
    <name evidence="3" type="ORF">GCM10010954_05980</name>
</gene>
<dbReference type="InterPro" id="IPR006684">
    <property type="entry name" value="YbgC/YbaW"/>
</dbReference>
<dbReference type="Pfam" id="PF13279">
    <property type="entry name" value="4HBT_2"/>
    <property type="match status" value="1"/>
</dbReference>
<keyword evidence="2" id="KW-0378">Hydrolase</keyword>
<comment type="similarity">
    <text evidence="1">Belongs to the 4-hydroxybenzoyl-CoA thioesterase family.</text>
</comment>